<dbReference type="AlphaFoldDB" id="A0A4R6DPQ9"/>
<comment type="caution">
    <text evidence="1">The sequence shown here is derived from an EMBL/GenBank/DDBJ whole genome shotgun (WGS) entry which is preliminary data.</text>
</comment>
<name>A0A4R6DPQ9_9MICO</name>
<dbReference type="Proteomes" id="UP000295764">
    <property type="component" value="Unassembled WGS sequence"/>
</dbReference>
<sequence>MIVNVERGGEQSRNVVIDFLDASVHLLSLGLAGLPVGHLCFSLQPLPFRVRGTSRSSIRAFCLRPCSLNGSDCSRLLAHGRHLLSLNTSGVGLRYSLLMLDLREESALSCHFWTSPCRRQKEPIQE</sequence>
<organism evidence="1 2">
    <name type="scientific">Curtobacterium flaccumfaciens</name>
    <dbReference type="NCBI Taxonomy" id="2035"/>
    <lineage>
        <taxon>Bacteria</taxon>
        <taxon>Bacillati</taxon>
        <taxon>Actinomycetota</taxon>
        <taxon>Actinomycetes</taxon>
        <taxon>Micrococcales</taxon>
        <taxon>Microbacteriaceae</taxon>
        <taxon>Curtobacterium</taxon>
    </lineage>
</organism>
<protein>
    <submittedName>
        <fullName evidence="1">Uncharacterized protein</fullName>
    </submittedName>
</protein>
<evidence type="ECO:0000313" key="1">
    <source>
        <dbReference type="EMBL" id="TDN46409.1"/>
    </source>
</evidence>
<accession>A0A4R6DPQ9</accession>
<proteinExistence type="predicted"/>
<dbReference type="RefSeq" id="WP_243736193.1">
    <property type="nucleotide sequence ID" value="NZ_SNVW01000001.1"/>
</dbReference>
<gene>
    <name evidence="1" type="ORF">EDF64_101274</name>
</gene>
<evidence type="ECO:0000313" key="2">
    <source>
        <dbReference type="Proteomes" id="UP000295764"/>
    </source>
</evidence>
<dbReference type="EMBL" id="SNVW01000001">
    <property type="protein sequence ID" value="TDN46409.1"/>
    <property type="molecule type" value="Genomic_DNA"/>
</dbReference>
<reference evidence="1 2" key="1">
    <citation type="submission" date="2019-03" db="EMBL/GenBank/DDBJ databases">
        <title>Genomic analyses of the natural microbiome of Caenorhabditis elegans.</title>
        <authorList>
            <person name="Samuel B."/>
        </authorList>
    </citation>
    <scope>NUCLEOTIDE SEQUENCE [LARGE SCALE GENOMIC DNA]</scope>
    <source>
        <strain evidence="1 2">JUb65</strain>
    </source>
</reference>